<feature type="chain" id="PRO_5036904478" evidence="2">
    <location>
        <begin position="25"/>
        <end position="498"/>
    </location>
</feature>
<protein>
    <submittedName>
        <fullName evidence="4">Hydrolase</fullName>
    </submittedName>
</protein>
<feature type="domain" description="Mannosyl-glycoprotein endo-beta-N-acetylglucosamidase-like" evidence="3">
    <location>
        <begin position="334"/>
        <end position="486"/>
    </location>
</feature>
<dbReference type="Pfam" id="PF13205">
    <property type="entry name" value="Big_5"/>
    <property type="match status" value="1"/>
</dbReference>
<gene>
    <name evidence="4" type="ORF">HGG79_16170</name>
</gene>
<proteinExistence type="predicted"/>
<dbReference type="Pfam" id="PF01832">
    <property type="entry name" value="Glucosaminidase"/>
    <property type="match status" value="1"/>
</dbReference>
<dbReference type="RefSeq" id="WP_035151969.1">
    <property type="nucleotide sequence ID" value="NZ_JAAZWO010000025.1"/>
</dbReference>
<dbReference type="GO" id="GO:0004040">
    <property type="term" value="F:amidase activity"/>
    <property type="evidence" value="ECO:0007669"/>
    <property type="project" value="InterPro"/>
</dbReference>
<dbReference type="InterPro" id="IPR032812">
    <property type="entry name" value="SbsA_Ig"/>
</dbReference>
<organism evidence="4 5">
    <name type="scientific">Clostridium tetanomorphum</name>
    <dbReference type="NCBI Taxonomy" id="1553"/>
    <lineage>
        <taxon>Bacteria</taxon>
        <taxon>Bacillati</taxon>
        <taxon>Bacillota</taxon>
        <taxon>Clostridia</taxon>
        <taxon>Eubacteriales</taxon>
        <taxon>Clostridiaceae</taxon>
        <taxon>Clostridium</taxon>
    </lineage>
</organism>
<keyword evidence="5" id="KW-1185">Reference proteome</keyword>
<accession>A0A923J1Z3</accession>
<dbReference type="SMART" id="SM00047">
    <property type="entry name" value="LYZ2"/>
    <property type="match status" value="1"/>
</dbReference>
<keyword evidence="4" id="KW-0378">Hydrolase</keyword>
<name>A0A923J1Z3_CLOTT</name>
<evidence type="ECO:0000313" key="5">
    <source>
        <dbReference type="Proteomes" id="UP000563151"/>
    </source>
</evidence>
<dbReference type="InterPro" id="IPR002901">
    <property type="entry name" value="MGlyc_endo_b_GlcNAc-like_dom"/>
</dbReference>
<reference evidence="4 5" key="1">
    <citation type="submission" date="2020-04" db="EMBL/GenBank/DDBJ databases">
        <title>Genomic insights into acetone-butanol-ethanol (ABE) fermentation by sequencing solventogenic clostridia strains.</title>
        <authorList>
            <person name="Brown S."/>
        </authorList>
    </citation>
    <scope>NUCLEOTIDE SEQUENCE [LARGE SCALE GENOMIC DNA]</scope>
    <source>
        <strain evidence="4 5">DJ011</strain>
    </source>
</reference>
<comment type="caution">
    <text evidence="4">The sequence shown here is derived from an EMBL/GenBank/DDBJ whole genome shotgun (WGS) entry which is preliminary data.</text>
</comment>
<keyword evidence="1 2" id="KW-0732">Signal</keyword>
<evidence type="ECO:0000256" key="1">
    <source>
        <dbReference type="ARBA" id="ARBA00022729"/>
    </source>
</evidence>
<evidence type="ECO:0000256" key="2">
    <source>
        <dbReference type="SAM" id="SignalP"/>
    </source>
</evidence>
<dbReference type="AlphaFoldDB" id="A0A923J1Z3"/>
<dbReference type="Proteomes" id="UP000563151">
    <property type="component" value="Unassembled WGS sequence"/>
</dbReference>
<sequence>MKQLKSIILALTLSTLFITNGVIAASNSYKELEPKSSISVNKKWTIKFNFGVNKETINEENVNVTDLKGNKLDAYIKPGDSESSVVVIPKTEGYIPAQSYYLNIGTGVESLGGKKLVQPVKMKFTVVDRYSDASNYEDGVNITSVKMKYEPIVSSQKQTFYLSSSNNEQAQYRIYISKYKYSNDCYEPFEEITKGYTYANDGKITPDKIFESNEDSQKYKVLIYVKKANANGKYVDGNTDFDNYYIDYIRCVKGISNSEITNVSYYKTLAEVLDKQSKPGVSVTDEGPTSWVGASTNQIKYYLNPKNFTDEYGKYIFLKLNYIDDSINEEDLNNILKGKGTLEGKGKAFLQAGKENNVNPVYLVSHALHETANGKSKLASGIEVDGKDGKKIVYNMFGIKAIDSNPEKFGSEYAYEQKWFTPEAAIIGGAKFIAEKYVNNPNEKRDTLYKMKWNMSSPGTYQYATDIGWAYKQVKNIKTLIEQCKNPTLIFEVPVYKE</sequence>
<feature type="signal peptide" evidence="2">
    <location>
        <begin position="1"/>
        <end position="24"/>
    </location>
</feature>
<dbReference type="Gene3D" id="1.10.530.10">
    <property type="match status" value="1"/>
</dbReference>
<dbReference type="EMBL" id="JAAZWO010000025">
    <property type="protein sequence ID" value="MBC2399294.1"/>
    <property type="molecule type" value="Genomic_DNA"/>
</dbReference>
<evidence type="ECO:0000313" key="4">
    <source>
        <dbReference type="EMBL" id="MBC2399294.1"/>
    </source>
</evidence>
<evidence type="ECO:0000259" key="3">
    <source>
        <dbReference type="SMART" id="SM00047"/>
    </source>
</evidence>